<dbReference type="RefSeq" id="WP_047872720.1">
    <property type="nucleotide sequence ID" value="NZ_BMYC01000013.1"/>
</dbReference>
<dbReference type="PATRIC" id="fig|754436.4.peg.454"/>
<dbReference type="Gene3D" id="2.30.30.220">
    <property type="entry name" value="SspB-like"/>
    <property type="match status" value="1"/>
</dbReference>
<accession>A0A0J1GSR0</accession>
<evidence type="ECO:0000313" key="4">
    <source>
        <dbReference type="EMBL" id="KLV02681.1"/>
    </source>
</evidence>
<dbReference type="NCBIfam" id="NF008769">
    <property type="entry name" value="PRK11798.2-5"/>
    <property type="match status" value="1"/>
</dbReference>
<dbReference type="OrthoDB" id="9797358at2"/>
<gene>
    <name evidence="4" type="ORF">ABT58_02130</name>
</gene>
<dbReference type="AlphaFoldDB" id="A0A0J1GSR0"/>
<dbReference type="FunFam" id="2.30.30.220:FF:000001">
    <property type="entry name" value="ClpXP protease specificity-enhancing factor"/>
    <property type="match status" value="1"/>
</dbReference>
<dbReference type="EMBL" id="LDOV01000004">
    <property type="protein sequence ID" value="KLV02681.1"/>
    <property type="molecule type" value="Genomic_DNA"/>
</dbReference>
<feature type="compositionally biased region" description="Acidic residues" evidence="3">
    <location>
        <begin position="117"/>
        <end position="126"/>
    </location>
</feature>
<feature type="region of interest" description="Disordered" evidence="3">
    <location>
        <begin position="117"/>
        <end position="160"/>
    </location>
</feature>
<comment type="caution">
    <text evidence="4">The sequence shown here is derived from an EMBL/GenBank/DDBJ whole genome shotgun (WGS) entry which is preliminary data.</text>
</comment>
<feature type="compositionally biased region" description="Basic residues" evidence="3">
    <location>
        <begin position="150"/>
        <end position="160"/>
    </location>
</feature>
<dbReference type="PANTHER" id="PTHR37486">
    <property type="entry name" value="STRINGENT STARVATION PROTEIN B"/>
    <property type="match status" value="1"/>
</dbReference>
<evidence type="ECO:0000256" key="1">
    <source>
        <dbReference type="ARBA" id="ARBA00061159"/>
    </source>
</evidence>
<dbReference type="PANTHER" id="PTHR37486:SF1">
    <property type="entry name" value="STRINGENT STARVATION PROTEIN B"/>
    <property type="match status" value="1"/>
</dbReference>
<dbReference type="Pfam" id="PF04386">
    <property type="entry name" value="SspB"/>
    <property type="match status" value="1"/>
</dbReference>
<reference evidence="4 5" key="1">
    <citation type="submission" date="2015-05" db="EMBL/GenBank/DDBJ databases">
        <title>Photobacterium galathea sp. nov.</title>
        <authorList>
            <person name="Machado H."/>
            <person name="Gram L."/>
        </authorList>
    </citation>
    <scope>NUCLEOTIDE SEQUENCE [LARGE SCALE GENOMIC DNA]</scope>
    <source>
        <strain evidence="4 5">DSM 25995</strain>
    </source>
</reference>
<dbReference type="GO" id="GO:0005829">
    <property type="term" value="C:cytosol"/>
    <property type="evidence" value="ECO:0007669"/>
    <property type="project" value="TreeGrafter"/>
</dbReference>
<comment type="similarity">
    <text evidence="1">Belongs to the SspB family.</text>
</comment>
<dbReference type="GO" id="GO:0005840">
    <property type="term" value="C:ribosome"/>
    <property type="evidence" value="ECO:0007669"/>
    <property type="project" value="TreeGrafter"/>
</dbReference>
<dbReference type="SUPFAM" id="SSF101738">
    <property type="entry name" value="SspB-like"/>
    <property type="match status" value="1"/>
</dbReference>
<dbReference type="PIRSF" id="PIRSF005276">
    <property type="entry name" value="SspB"/>
    <property type="match status" value="1"/>
</dbReference>
<evidence type="ECO:0000256" key="2">
    <source>
        <dbReference type="ARBA" id="ARBA00069299"/>
    </source>
</evidence>
<dbReference type="NCBIfam" id="NF008763">
    <property type="entry name" value="PRK11798.1-2"/>
    <property type="match status" value="1"/>
</dbReference>
<evidence type="ECO:0000313" key="5">
    <source>
        <dbReference type="Proteomes" id="UP000036426"/>
    </source>
</evidence>
<name>A0A0J1GSR0_9GAMM</name>
<organism evidence="4 5">
    <name type="scientific">Photobacterium aphoticum</name>
    <dbReference type="NCBI Taxonomy" id="754436"/>
    <lineage>
        <taxon>Bacteria</taxon>
        <taxon>Pseudomonadati</taxon>
        <taxon>Pseudomonadota</taxon>
        <taxon>Gammaproteobacteria</taxon>
        <taxon>Vibrionales</taxon>
        <taxon>Vibrionaceae</taxon>
        <taxon>Photobacterium</taxon>
    </lineage>
</organism>
<evidence type="ECO:0000256" key="3">
    <source>
        <dbReference type="SAM" id="MobiDB-lite"/>
    </source>
</evidence>
<keyword evidence="5" id="KW-1185">Reference proteome</keyword>
<dbReference type="GO" id="GO:0045732">
    <property type="term" value="P:positive regulation of protein catabolic process"/>
    <property type="evidence" value="ECO:0007669"/>
    <property type="project" value="TreeGrafter"/>
</dbReference>
<dbReference type="NCBIfam" id="NF008762">
    <property type="entry name" value="PRK11798.1-1"/>
    <property type="match status" value="1"/>
</dbReference>
<proteinExistence type="inferred from homology"/>
<dbReference type="Proteomes" id="UP000036426">
    <property type="component" value="Unassembled WGS sequence"/>
</dbReference>
<dbReference type="InterPro" id="IPR007481">
    <property type="entry name" value="SspB"/>
</dbReference>
<sequence>MQMDSMTPRRPYLLRAFYDWLVDNDLTPHLVVDATLPGVRVPMEFVSDGQIVLNIAPRAVGNLELGNEAISFNARFSGRPHSVIVPMYAALAIYARENGAGTMFEPEPAYDGGMIEIEDDEDDDIAEVSSPLAEVTADAEDHPDDEPPRPRGRPSLRVVK</sequence>
<dbReference type="InterPro" id="IPR036760">
    <property type="entry name" value="SspB-like_sf"/>
</dbReference>
<protein>
    <recommendedName>
        <fullName evidence="2">Stringent starvation protein B</fullName>
    </recommendedName>
</protein>